<protein>
    <submittedName>
        <fullName evidence="2">Uncharacterized protein</fullName>
    </submittedName>
</protein>
<gene>
    <name evidence="2" type="ORF">NDU88_006450</name>
</gene>
<reference evidence="2" key="1">
    <citation type="journal article" date="2022" name="bioRxiv">
        <title>Sequencing and chromosome-scale assembly of the giantPleurodeles waltlgenome.</title>
        <authorList>
            <person name="Brown T."/>
            <person name="Elewa A."/>
            <person name="Iarovenko S."/>
            <person name="Subramanian E."/>
            <person name="Araus A.J."/>
            <person name="Petzold A."/>
            <person name="Susuki M."/>
            <person name="Suzuki K.-i.T."/>
            <person name="Hayashi T."/>
            <person name="Toyoda A."/>
            <person name="Oliveira C."/>
            <person name="Osipova E."/>
            <person name="Leigh N.D."/>
            <person name="Simon A."/>
            <person name="Yun M.H."/>
        </authorList>
    </citation>
    <scope>NUCLEOTIDE SEQUENCE</scope>
    <source>
        <strain evidence="2">20211129_DDA</strain>
        <tissue evidence="2">Liver</tissue>
    </source>
</reference>
<organism evidence="2 3">
    <name type="scientific">Pleurodeles waltl</name>
    <name type="common">Iberian ribbed newt</name>
    <dbReference type="NCBI Taxonomy" id="8319"/>
    <lineage>
        <taxon>Eukaryota</taxon>
        <taxon>Metazoa</taxon>
        <taxon>Chordata</taxon>
        <taxon>Craniata</taxon>
        <taxon>Vertebrata</taxon>
        <taxon>Euteleostomi</taxon>
        <taxon>Amphibia</taxon>
        <taxon>Batrachia</taxon>
        <taxon>Caudata</taxon>
        <taxon>Salamandroidea</taxon>
        <taxon>Salamandridae</taxon>
        <taxon>Pleurodelinae</taxon>
        <taxon>Pleurodeles</taxon>
    </lineage>
</organism>
<feature type="region of interest" description="Disordered" evidence="1">
    <location>
        <begin position="1"/>
        <end position="68"/>
    </location>
</feature>
<evidence type="ECO:0000313" key="2">
    <source>
        <dbReference type="EMBL" id="KAJ1118255.1"/>
    </source>
</evidence>
<dbReference type="EMBL" id="JANPWB010000012">
    <property type="protein sequence ID" value="KAJ1118255.1"/>
    <property type="molecule type" value="Genomic_DNA"/>
</dbReference>
<keyword evidence="3" id="KW-1185">Reference proteome</keyword>
<feature type="compositionally biased region" description="Pro residues" evidence="1">
    <location>
        <begin position="1"/>
        <end position="11"/>
    </location>
</feature>
<feature type="compositionally biased region" description="Polar residues" evidence="1">
    <location>
        <begin position="16"/>
        <end position="28"/>
    </location>
</feature>
<sequence length="122" mass="12306">MLPPIWPPPPIRGSHQRASTVGSANPATESPIRPEGPPAKRHASPSPARTGLSPSPLALHGGGKGANFTVAAGRTSVSAAPPGQQDAGSAVLKEKCSIEASGRAEHHRVPAILLSGKLRPAG</sequence>
<dbReference type="AlphaFoldDB" id="A0AAV7NTI4"/>
<dbReference type="Proteomes" id="UP001066276">
    <property type="component" value="Chromosome 8"/>
</dbReference>
<evidence type="ECO:0000313" key="3">
    <source>
        <dbReference type="Proteomes" id="UP001066276"/>
    </source>
</evidence>
<comment type="caution">
    <text evidence="2">The sequence shown here is derived from an EMBL/GenBank/DDBJ whole genome shotgun (WGS) entry which is preliminary data.</text>
</comment>
<accession>A0AAV7NTI4</accession>
<evidence type="ECO:0000256" key="1">
    <source>
        <dbReference type="SAM" id="MobiDB-lite"/>
    </source>
</evidence>
<proteinExistence type="predicted"/>
<name>A0AAV7NTI4_PLEWA</name>